<accession>A0A6C0KT03</accession>
<proteinExistence type="predicted"/>
<feature type="transmembrane region" description="Helical" evidence="1">
    <location>
        <begin position="52"/>
        <end position="79"/>
    </location>
</feature>
<dbReference type="EMBL" id="MN740978">
    <property type="protein sequence ID" value="QHU21102.1"/>
    <property type="molecule type" value="Genomic_DNA"/>
</dbReference>
<name>A0A6C0KT03_9ZZZZ</name>
<keyword evidence="1" id="KW-1133">Transmembrane helix</keyword>
<reference evidence="2" key="1">
    <citation type="journal article" date="2020" name="Nature">
        <title>Giant virus diversity and host interactions through global metagenomics.</title>
        <authorList>
            <person name="Schulz F."/>
            <person name="Roux S."/>
            <person name="Paez-Espino D."/>
            <person name="Jungbluth S."/>
            <person name="Walsh D.A."/>
            <person name="Denef V.J."/>
            <person name="McMahon K.D."/>
            <person name="Konstantinidis K.T."/>
            <person name="Eloe-Fadrosh E.A."/>
            <person name="Kyrpides N.C."/>
            <person name="Woyke T."/>
        </authorList>
    </citation>
    <scope>NUCLEOTIDE SEQUENCE</scope>
    <source>
        <strain evidence="2">GVMAG-S-3300013094-100</strain>
    </source>
</reference>
<protein>
    <submittedName>
        <fullName evidence="2">Uncharacterized protein</fullName>
    </submittedName>
</protein>
<feature type="transmembrane region" description="Helical" evidence="1">
    <location>
        <begin position="99"/>
        <end position="114"/>
    </location>
</feature>
<keyword evidence="1" id="KW-0812">Transmembrane</keyword>
<dbReference type="AlphaFoldDB" id="A0A6C0KT03"/>
<keyword evidence="1" id="KW-0472">Membrane</keyword>
<sequence length="115" mass="12988">MIPLPQQSDSIQLQQFMPGNPMLPPPAIAQSINRTADAAAAVDRQAGRFFRIVIYSTILFFILSYPATYRVVNHIYFLITNKNNEVIGEDGCMTLKGNLVHSGAFFILMMYIVYR</sequence>
<evidence type="ECO:0000313" key="2">
    <source>
        <dbReference type="EMBL" id="QHU21102.1"/>
    </source>
</evidence>
<organism evidence="2">
    <name type="scientific">viral metagenome</name>
    <dbReference type="NCBI Taxonomy" id="1070528"/>
    <lineage>
        <taxon>unclassified sequences</taxon>
        <taxon>metagenomes</taxon>
        <taxon>organismal metagenomes</taxon>
    </lineage>
</organism>
<evidence type="ECO:0000256" key="1">
    <source>
        <dbReference type="SAM" id="Phobius"/>
    </source>
</evidence>